<dbReference type="EMBL" id="CAFBOG010000197">
    <property type="protein sequence ID" value="CAB4992711.1"/>
    <property type="molecule type" value="Genomic_DNA"/>
</dbReference>
<evidence type="ECO:0000256" key="1">
    <source>
        <dbReference type="ARBA" id="ARBA00008779"/>
    </source>
</evidence>
<keyword evidence="2" id="KW-0378">Hydrolase</keyword>
<dbReference type="InterPro" id="IPR050738">
    <property type="entry name" value="Sulfatase"/>
</dbReference>
<dbReference type="EMBL" id="CAFBPW010000324">
    <property type="protein sequence ID" value="CAB5041372.1"/>
    <property type="molecule type" value="Genomic_DNA"/>
</dbReference>
<feature type="region of interest" description="Disordered" evidence="3">
    <location>
        <begin position="285"/>
        <end position="323"/>
    </location>
</feature>
<dbReference type="GO" id="GO:0004065">
    <property type="term" value="F:arylsulfatase activity"/>
    <property type="evidence" value="ECO:0007669"/>
    <property type="project" value="TreeGrafter"/>
</dbReference>
<name>A0A6J7SKJ4_9ZZZZ</name>
<dbReference type="SUPFAM" id="SSF53649">
    <property type="entry name" value="Alkaline phosphatase-like"/>
    <property type="match status" value="1"/>
</dbReference>
<protein>
    <submittedName>
        <fullName evidence="6">Unannotated protein</fullName>
    </submittedName>
</protein>
<dbReference type="CDD" id="cd16027">
    <property type="entry name" value="SGSH"/>
    <property type="match status" value="1"/>
</dbReference>
<dbReference type="Pfam" id="PF00884">
    <property type="entry name" value="Sulfatase"/>
    <property type="match status" value="1"/>
</dbReference>
<gene>
    <name evidence="5" type="ORF">UFOPK3914_01687</name>
    <name evidence="6" type="ORF">UFOPK4173_01960</name>
</gene>
<accession>A0A6J7SKJ4</accession>
<feature type="domain" description="Sulfatase N-terminal" evidence="4">
    <location>
        <begin position="10"/>
        <end position="345"/>
    </location>
</feature>
<evidence type="ECO:0000313" key="5">
    <source>
        <dbReference type="EMBL" id="CAB4992711.1"/>
    </source>
</evidence>
<evidence type="ECO:0000256" key="2">
    <source>
        <dbReference type="ARBA" id="ARBA00022801"/>
    </source>
</evidence>
<dbReference type="Gene3D" id="3.40.720.10">
    <property type="entry name" value="Alkaline Phosphatase, subunit A"/>
    <property type="match status" value="2"/>
</dbReference>
<feature type="compositionally biased region" description="Low complexity" evidence="3">
    <location>
        <begin position="297"/>
        <end position="323"/>
    </location>
</feature>
<evidence type="ECO:0000313" key="6">
    <source>
        <dbReference type="EMBL" id="CAB5041372.1"/>
    </source>
</evidence>
<dbReference type="PANTHER" id="PTHR42693">
    <property type="entry name" value="ARYLSULFATASE FAMILY MEMBER"/>
    <property type="match status" value="1"/>
</dbReference>
<comment type="similarity">
    <text evidence="1">Belongs to the sulfatase family.</text>
</comment>
<sequence>MTEAVSSQQPNIVMIVADDHGREAVGCYGNPVVSTPNIDSLAASGVRFDNAFCTTASCSASRSVILSGLHNHTNRTFGLIHDPHNFSMSSHVTTLPKLMKQAGYRTGRMGKKHYQPEALFPFDFDPPEWGTDEDILRQRDDLWLAGRCEEFVQGESPYFLYWCSHDPHRNWERADHPLRPDDFGNPRTPFPGDEETPFDPEEVIVPPWLADLPEVRAEIAEYYQSIARLDRGVGRLIDLIASVGSDRDTVILYLSDNGGAFPVAKTTLYDPGMQLPLIISTIPAADRSDSPSSNVGSDPESSNAESNSPESNGPESTSSGRSSGVSCEALVSWADLAPTVLDLAGAGELGAAMFGESLRPLLEHPESPGRDHVFASHCFHQVTNYYPMRVVRTHRWKFIYNIAWKLDFPTASDIHMSASWQATLRETGTLGQREVDTYLHRPRFELYDLQADPLELNNLAELPEQAEQIAEFVTLIQNFQIETSDPWFHKWIYE</sequence>
<proteinExistence type="inferred from homology"/>
<dbReference type="PANTHER" id="PTHR42693:SF53">
    <property type="entry name" value="ENDO-4-O-SULFATASE"/>
    <property type="match status" value="1"/>
</dbReference>
<reference evidence="6" key="1">
    <citation type="submission" date="2020-05" db="EMBL/GenBank/DDBJ databases">
        <authorList>
            <person name="Chiriac C."/>
            <person name="Salcher M."/>
            <person name="Ghai R."/>
            <person name="Kavagutti S V."/>
        </authorList>
    </citation>
    <scope>NUCLEOTIDE SEQUENCE</scope>
</reference>
<dbReference type="InterPro" id="IPR000917">
    <property type="entry name" value="Sulfatase_N"/>
</dbReference>
<evidence type="ECO:0000256" key="3">
    <source>
        <dbReference type="SAM" id="MobiDB-lite"/>
    </source>
</evidence>
<organism evidence="6">
    <name type="scientific">freshwater metagenome</name>
    <dbReference type="NCBI Taxonomy" id="449393"/>
    <lineage>
        <taxon>unclassified sequences</taxon>
        <taxon>metagenomes</taxon>
        <taxon>ecological metagenomes</taxon>
    </lineage>
</organism>
<evidence type="ECO:0000259" key="4">
    <source>
        <dbReference type="Pfam" id="PF00884"/>
    </source>
</evidence>
<dbReference type="InterPro" id="IPR017850">
    <property type="entry name" value="Alkaline_phosphatase_core_sf"/>
</dbReference>
<dbReference type="AlphaFoldDB" id="A0A6J7SKJ4"/>